<dbReference type="EMBL" id="DVIT01000006">
    <property type="protein sequence ID" value="HIS46217.1"/>
    <property type="molecule type" value="Genomic_DNA"/>
</dbReference>
<protein>
    <submittedName>
        <fullName evidence="4">MerR family transcriptional regulator</fullName>
    </submittedName>
</protein>
<evidence type="ECO:0000256" key="2">
    <source>
        <dbReference type="SAM" id="Coils"/>
    </source>
</evidence>
<reference evidence="4" key="2">
    <citation type="journal article" date="2021" name="PeerJ">
        <title>Extensive microbial diversity within the chicken gut microbiome revealed by metagenomics and culture.</title>
        <authorList>
            <person name="Gilroy R."/>
            <person name="Ravi A."/>
            <person name="Getino M."/>
            <person name="Pursley I."/>
            <person name="Horton D.L."/>
            <person name="Alikhan N.F."/>
            <person name="Baker D."/>
            <person name="Gharbi K."/>
            <person name="Hall N."/>
            <person name="Watson M."/>
            <person name="Adriaenssens E.M."/>
            <person name="Foster-Nyarko E."/>
            <person name="Jarju S."/>
            <person name="Secka A."/>
            <person name="Antonio M."/>
            <person name="Oren A."/>
            <person name="Chaudhuri R.R."/>
            <person name="La Ragione R."/>
            <person name="Hildebrand F."/>
            <person name="Pallen M.J."/>
        </authorList>
    </citation>
    <scope>NUCLEOTIDE SEQUENCE</scope>
    <source>
        <strain evidence="4">CHK178-757</strain>
    </source>
</reference>
<name>A0A9D1F325_9FIRM</name>
<keyword evidence="1" id="KW-0238">DNA-binding</keyword>
<accession>A0A9D1F325</accession>
<evidence type="ECO:0000313" key="5">
    <source>
        <dbReference type="Proteomes" id="UP000823927"/>
    </source>
</evidence>
<dbReference type="Pfam" id="PF13411">
    <property type="entry name" value="MerR_1"/>
    <property type="match status" value="1"/>
</dbReference>
<dbReference type="PROSITE" id="PS50937">
    <property type="entry name" value="HTH_MERR_2"/>
    <property type="match status" value="1"/>
</dbReference>
<reference evidence="4" key="1">
    <citation type="submission" date="2020-10" db="EMBL/GenBank/DDBJ databases">
        <authorList>
            <person name="Gilroy R."/>
        </authorList>
    </citation>
    <scope>NUCLEOTIDE SEQUENCE</scope>
    <source>
        <strain evidence="4">CHK178-757</strain>
    </source>
</reference>
<feature type="domain" description="HTH merR-type" evidence="3">
    <location>
        <begin position="1"/>
        <end position="59"/>
    </location>
</feature>
<sequence length="125" mass="14744">MGISAYTLRFYDKEGLLPFVQRVNGRRVFKDEDIGWLQVINCLKNTGMSLKEIRRFLELCQKGDESLEERLEIILKQKESVEEQIRFLQCNLKELEHKERYYKKAIAAGTEKVNLDHKEDLGAHE</sequence>
<dbReference type="GO" id="GO:0003700">
    <property type="term" value="F:DNA-binding transcription factor activity"/>
    <property type="evidence" value="ECO:0007669"/>
    <property type="project" value="InterPro"/>
</dbReference>
<dbReference type="PANTHER" id="PTHR30204:SF83">
    <property type="entry name" value="TRANSCRIPTIONAL REGULATOR, MERR FAMILY"/>
    <property type="match status" value="1"/>
</dbReference>
<dbReference type="Proteomes" id="UP000823927">
    <property type="component" value="Unassembled WGS sequence"/>
</dbReference>
<dbReference type="CDD" id="cd01109">
    <property type="entry name" value="HTH_YyaN"/>
    <property type="match status" value="1"/>
</dbReference>
<evidence type="ECO:0000256" key="1">
    <source>
        <dbReference type="ARBA" id="ARBA00023125"/>
    </source>
</evidence>
<comment type="caution">
    <text evidence="4">The sequence shown here is derived from an EMBL/GenBank/DDBJ whole genome shotgun (WGS) entry which is preliminary data.</text>
</comment>
<dbReference type="AlphaFoldDB" id="A0A9D1F325"/>
<evidence type="ECO:0000313" key="4">
    <source>
        <dbReference type="EMBL" id="HIS46217.1"/>
    </source>
</evidence>
<dbReference type="PANTHER" id="PTHR30204">
    <property type="entry name" value="REDOX-CYCLING DRUG-SENSING TRANSCRIPTIONAL ACTIVATOR SOXR"/>
    <property type="match status" value="1"/>
</dbReference>
<organism evidence="4 5">
    <name type="scientific">Candidatus Scybalocola faecigallinarum</name>
    <dbReference type="NCBI Taxonomy" id="2840941"/>
    <lineage>
        <taxon>Bacteria</taxon>
        <taxon>Bacillati</taxon>
        <taxon>Bacillota</taxon>
        <taxon>Clostridia</taxon>
        <taxon>Lachnospirales</taxon>
        <taxon>Lachnospiraceae</taxon>
        <taxon>Lachnospiraceae incertae sedis</taxon>
        <taxon>Candidatus Scybalocola (ex Gilroy et al. 2021)</taxon>
    </lineage>
</organism>
<gene>
    <name evidence="4" type="ORF">IAB46_01420</name>
</gene>
<dbReference type="InterPro" id="IPR000551">
    <property type="entry name" value="MerR-type_HTH_dom"/>
</dbReference>
<proteinExistence type="predicted"/>
<dbReference type="InterPro" id="IPR047057">
    <property type="entry name" value="MerR_fam"/>
</dbReference>
<dbReference type="GO" id="GO:0003677">
    <property type="term" value="F:DNA binding"/>
    <property type="evidence" value="ECO:0007669"/>
    <property type="project" value="UniProtKB-KW"/>
</dbReference>
<evidence type="ECO:0000259" key="3">
    <source>
        <dbReference type="PROSITE" id="PS50937"/>
    </source>
</evidence>
<dbReference type="Gene3D" id="1.10.1660.10">
    <property type="match status" value="1"/>
</dbReference>
<dbReference type="InterPro" id="IPR009061">
    <property type="entry name" value="DNA-bd_dom_put_sf"/>
</dbReference>
<feature type="coiled-coil region" evidence="2">
    <location>
        <begin position="64"/>
        <end position="98"/>
    </location>
</feature>
<dbReference type="SUPFAM" id="SSF46955">
    <property type="entry name" value="Putative DNA-binding domain"/>
    <property type="match status" value="1"/>
</dbReference>
<dbReference type="SMART" id="SM00422">
    <property type="entry name" value="HTH_MERR"/>
    <property type="match status" value="1"/>
</dbReference>
<keyword evidence="2" id="KW-0175">Coiled coil</keyword>